<evidence type="ECO:0000313" key="1">
    <source>
        <dbReference type="EMBL" id="MFM9329608.1"/>
    </source>
</evidence>
<gene>
    <name evidence="1" type="ORF">ACI1P1_15040</name>
</gene>
<sequence>MAACGAWKYRNVTPSVYQSLQNLGRQYGAAIPGTPSGRFSLKVGGIQVGFSYSWDVRSGTLVLVCESKPVLVSCSLIKNAADKIMSDSGARPY</sequence>
<dbReference type="EMBL" id="JBJURJ010000009">
    <property type="protein sequence ID" value="MFM9329608.1"/>
    <property type="molecule type" value="Genomic_DNA"/>
</dbReference>
<proteinExistence type="predicted"/>
<dbReference type="Proteomes" id="UP001631969">
    <property type="component" value="Unassembled WGS sequence"/>
</dbReference>
<comment type="caution">
    <text evidence="1">The sequence shown here is derived from an EMBL/GenBank/DDBJ whole genome shotgun (WGS) entry which is preliminary data.</text>
</comment>
<evidence type="ECO:0000313" key="2">
    <source>
        <dbReference type="Proteomes" id="UP001631969"/>
    </source>
</evidence>
<reference evidence="1" key="1">
    <citation type="submission" date="2024-12" db="EMBL/GenBank/DDBJ databases">
        <authorList>
            <person name="Wu N."/>
        </authorList>
    </citation>
    <scope>NUCLEOTIDE SEQUENCE</scope>
    <source>
        <strain evidence="1">P15</strain>
    </source>
</reference>
<keyword evidence="2" id="KW-1185">Reference proteome</keyword>
<protein>
    <submittedName>
        <fullName evidence="1">Uncharacterized protein</fullName>
    </submittedName>
</protein>
<organism evidence="1 2">
    <name type="scientific">Paenibacillus mesotrionivorans</name>
    <dbReference type="NCBI Taxonomy" id="3160968"/>
    <lineage>
        <taxon>Bacteria</taxon>
        <taxon>Bacillati</taxon>
        <taxon>Bacillota</taxon>
        <taxon>Bacilli</taxon>
        <taxon>Bacillales</taxon>
        <taxon>Paenibacillaceae</taxon>
        <taxon>Paenibacillus</taxon>
    </lineage>
</organism>
<name>A0ACC7NXW3_9BACL</name>
<accession>A0ACC7NXW3</accession>